<sequence>MYNNRRRRSSRRENRDENRNARNETRDHRDQNRDAGNDSRQQPARDLPRLTLGNSYQKPRPSEDDLSSPELSPRRRYSNYSPPSPGPSRNPRAIGRSNQNSSRYPGGPSRNRGTNIQASHPPIGTTVTFTPAMMSRLPQAMANCPAGFMWVKIHGGYRCQGGSHWLSDREMEQYQQDPMFWGGRPPVGFRQQWW</sequence>
<proteinExistence type="predicted"/>
<evidence type="ECO:0000313" key="2">
    <source>
        <dbReference type="EMBL" id="CAI6335311.1"/>
    </source>
</evidence>
<keyword evidence="3" id="KW-1185">Reference proteome</keyword>
<dbReference type="OrthoDB" id="5430580at2759"/>
<organism evidence="2 3">
    <name type="scientific">Periconia digitata</name>
    <dbReference type="NCBI Taxonomy" id="1303443"/>
    <lineage>
        <taxon>Eukaryota</taxon>
        <taxon>Fungi</taxon>
        <taxon>Dikarya</taxon>
        <taxon>Ascomycota</taxon>
        <taxon>Pezizomycotina</taxon>
        <taxon>Dothideomycetes</taxon>
        <taxon>Pleosporomycetidae</taxon>
        <taxon>Pleosporales</taxon>
        <taxon>Massarineae</taxon>
        <taxon>Periconiaceae</taxon>
        <taxon>Periconia</taxon>
    </lineage>
</organism>
<feature type="compositionally biased region" description="Basic residues" evidence="1">
    <location>
        <begin position="1"/>
        <end position="10"/>
    </location>
</feature>
<evidence type="ECO:0000313" key="3">
    <source>
        <dbReference type="Proteomes" id="UP001152607"/>
    </source>
</evidence>
<evidence type="ECO:0000256" key="1">
    <source>
        <dbReference type="SAM" id="MobiDB-lite"/>
    </source>
</evidence>
<protein>
    <submittedName>
        <fullName evidence="2">Uncharacterized protein</fullName>
    </submittedName>
</protein>
<dbReference type="AlphaFoldDB" id="A0A9W4UFM2"/>
<dbReference type="Proteomes" id="UP001152607">
    <property type="component" value="Unassembled WGS sequence"/>
</dbReference>
<gene>
    <name evidence="2" type="ORF">PDIGIT_LOCUS8391</name>
</gene>
<feature type="region of interest" description="Disordered" evidence="1">
    <location>
        <begin position="1"/>
        <end position="124"/>
    </location>
</feature>
<dbReference type="EMBL" id="CAOQHR010000005">
    <property type="protein sequence ID" value="CAI6335311.1"/>
    <property type="molecule type" value="Genomic_DNA"/>
</dbReference>
<reference evidence="2" key="1">
    <citation type="submission" date="2023-01" db="EMBL/GenBank/DDBJ databases">
        <authorList>
            <person name="Van Ghelder C."/>
            <person name="Rancurel C."/>
        </authorList>
    </citation>
    <scope>NUCLEOTIDE SEQUENCE</scope>
    <source>
        <strain evidence="2">CNCM I-4278</strain>
    </source>
</reference>
<comment type="caution">
    <text evidence="2">The sequence shown here is derived from an EMBL/GenBank/DDBJ whole genome shotgun (WGS) entry which is preliminary data.</text>
</comment>
<feature type="compositionally biased region" description="Basic and acidic residues" evidence="1">
    <location>
        <begin position="11"/>
        <end position="37"/>
    </location>
</feature>
<name>A0A9W4UFM2_9PLEO</name>
<accession>A0A9W4UFM2</accession>